<feature type="transmembrane region" description="Helical" evidence="6">
    <location>
        <begin position="212"/>
        <end position="233"/>
    </location>
</feature>
<feature type="region of interest" description="Disordered" evidence="5">
    <location>
        <begin position="115"/>
        <end position="207"/>
    </location>
</feature>
<accession>A0AAN6Q9U9</accession>
<comment type="caution">
    <text evidence="7">The sequence shown here is derived from an EMBL/GenBank/DDBJ whole genome shotgun (WGS) entry which is preliminary data.</text>
</comment>
<keyword evidence="8" id="KW-1185">Reference proteome</keyword>
<dbReference type="InterPro" id="IPR051694">
    <property type="entry name" value="Immunoregulatory_rcpt-like"/>
</dbReference>
<organism evidence="7 8">
    <name type="scientific">Parathielavia hyrcaniae</name>
    <dbReference type="NCBI Taxonomy" id="113614"/>
    <lineage>
        <taxon>Eukaryota</taxon>
        <taxon>Fungi</taxon>
        <taxon>Dikarya</taxon>
        <taxon>Ascomycota</taxon>
        <taxon>Pezizomycotina</taxon>
        <taxon>Sordariomycetes</taxon>
        <taxon>Sordariomycetidae</taxon>
        <taxon>Sordariales</taxon>
        <taxon>Chaetomiaceae</taxon>
        <taxon>Parathielavia</taxon>
    </lineage>
</organism>
<protein>
    <submittedName>
        <fullName evidence="7">Uncharacterized protein</fullName>
    </submittedName>
</protein>
<dbReference type="Proteomes" id="UP001305647">
    <property type="component" value="Unassembled WGS sequence"/>
</dbReference>
<reference evidence="7" key="1">
    <citation type="journal article" date="2023" name="Mol. Phylogenet. Evol.">
        <title>Genome-scale phylogeny and comparative genomics of the fungal order Sordariales.</title>
        <authorList>
            <person name="Hensen N."/>
            <person name="Bonometti L."/>
            <person name="Westerberg I."/>
            <person name="Brannstrom I.O."/>
            <person name="Guillou S."/>
            <person name="Cros-Aarteil S."/>
            <person name="Calhoun S."/>
            <person name="Haridas S."/>
            <person name="Kuo A."/>
            <person name="Mondo S."/>
            <person name="Pangilinan J."/>
            <person name="Riley R."/>
            <person name="LaButti K."/>
            <person name="Andreopoulos B."/>
            <person name="Lipzen A."/>
            <person name="Chen C."/>
            <person name="Yan M."/>
            <person name="Daum C."/>
            <person name="Ng V."/>
            <person name="Clum A."/>
            <person name="Steindorff A."/>
            <person name="Ohm R.A."/>
            <person name="Martin F."/>
            <person name="Silar P."/>
            <person name="Natvig D.O."/>
            <person name="Lalanne C."/>
            <person name="Gautier V."/>
            <person name="Ament-Velasquez S.L."/>
            <person name="Kruys A."/>
            <person name="Hutchinson M.I."/>
            <person name="Powell A.J."/>
            <person name="Barry K."/>
            <person name="Miller A.N."/>
            <person name="Grigoriev I.V."/>
            <person name="Debuchy R."/>
            <person name="Gladieux P."/>
            <person name="Hiltunen Thoren M."/>
            <person name="Johannesson H."/>
        </authorList>
    </citation>
    <scope>NUCLEOTIDE SEQUENCE</scope>
    <source>
        <strain evidence="7">CBS 757.83</strain>
    </source>
</reference>
<dbReference type="CDD" id="cd12087">
    <property type="entry name" value="TM_EGFR-like"/>
    <property type="match status" value="1"/>
</dbReference>
<feature type="compositionally biased region" description="Basic and acidic residues" evidence="5">
    <location>
        <begin position="386"/>
        <end position="404"/>
    </location>
</feature>
<feature type="region of interest" description="Disordered" evidence="5">
    <location>
        <begin position="354"/>
        <end position="404"/>
    </location>
</feature>
<keyword evidence="4 6" id="KW-0472">Membrane</keyword>
<dbReference type="AlphaFoldDB" id="A0AAN6Q9U9"/>
<evidence type="ECO:0000313" key="8">
    <source>
        <dbReference type="Proteomes" id="UP001305647"/>
    </source>
</evidence>
<evidence type="ECO:0000256" key="4">
    <source>
        <dbReference type="ARBA" id="ARBA00023136"/>
    </source>
</evidence>
<feature type="compositionally biased region" description="Low complexity" evidence="5">
    <location>
        <begin position="128"/>
        <end position="151"/>
    </location>
</feature>
<dbReference type="GO" id="GO:0071944">
    <property type="term" value="C:cell periphery"/>
    <property type="evidence" value="ECO:0007669"/>
    <property type="project" value="UniProtKB-ARBA"/>
</dbReference>
<dbReference type="EMBL" id="MU863629">
    <property type="protein sequence ID" value="KAK4103342.1"/>
    <property type="molecule type" value="Genomic_DNA"/>
</dbReference>
<dbReference type="PANTHER" id="PTHR15549">
    <property type="entry name" value="PAIRED IMMUNOGLOBULIN-LIKE TYPE 2 RECEPTOR"/>
    <property type="match status" value="1"/>
</dbReference>
<feature type="compositionally biased region" description="Acidic residues" evidence="5">
    <location>
        <begin position="36"/>
        <end position="65"/>
    </location>
</feature>
<evidence type="ECO:0000256" key="2">
    <source>
        <dbReference type="ARBA" id="ARBA00022692"/>
    </source>
</evidence>
<keyword evidence="3 6" id="KW-1133">Transmembrane helix</keyword>
<comment type="subcellular location">
    <subcellularLocation>
        <location evidence="1">Membrane</location>
        <topology evidence="1">Single-pass membrane protein</topology>
    </subcellularLocation>
</comment>
<name>A0AAN6Q9U9_9PEZI</name>
<gene>
    <name evidence="7" type="ORF">N658DRAFT_484912</name>
</gene>
<feature type="region of interest" description="Disordered" evidence="5">
    <location>
        <begin position="249"/>
        <end position="275"/>
    </location>
</feature>
<evidence type="ECO:0000256" key="6">
    <source>
        <dbReference type="SAM" id="Phobius"/>
    </source>
</evidence>
<feature type="compositionally biased region" description="Pro residues" evidence="5">
    <location>
        <begin position="357"/>
        <end position="367"/>
    </location>
</feature>
<dbReference type="PANTHER" id="PTHR15549:SF6">
    <property type="entry name" value="MID2 DOMAIN-CONTAINING PROTEIN"/>
    <property type="match status" value="1"/>
</dbReference>
<evidence type="ECO:0000256" key="5">
    <source>
        <dbReference type="SAM" id="MobiDB-lite"/>
    </source>
</evidence>
<evidence type="ECO:0000256" key="1">
    <source>
        <dbReference type="ARBA" id="ARBA00004167"/>
    </source>
</evidence>
<feature type="region of interest" description="Disordered" evidence="5">
    <location>
        <begin position="28"/>
        <end position="77"/>
    </location>
</feature>
<keyword evidence="2 6" id="KW-0812">Transmembrane</keyword>
<proteinExistence type="predicted"/>
<evidence type="ECO:0000313" key="7">
    <source>
        <dbReference type="EMBL" id="KAK4103342.1"/>
    </source>
</evidence>
<evidence type="ECO:0000256" key="3">
    <source>
        <dbReference type="ARBA" id="ARBA00022989"/>
    </source>
</evidence>
<sequence>MRLPVSGPTFRHRNDAWLQMRSLERRTARLTRRQEEEEEDSADEADNSSDESADSADSSDDEFDAESATTVLPPLAPTSAQLGSGIGVILLPKPSATATATASVATGVTLGASAPGVVNESPPPPPTTTSTIIQSSEVPSITSASATTPTTNLDDLITSLAGTATPSPTVPVVGGAQSGESVADPSRQANEQASDGAGLGTETQGNSSTATAAGIVLGVLAFVGLLIGAAMLWRKRRRDRGLPFVPQSRFRLKDDDESQSPSVPGPLPGQAGGQTQAKTNAQILDDLLKAAYATDNGGNNIQGAYAPAVQQSAFQQQQQQMEVPVFMDEKAYAALQRPQTPDPPRKPTISWVQGVRPPMPNAPPQMPPSARMYGPGVPQPLKPVYPRRDTMPTERRVTSIRWND</sequence>
<reference evidence="7" key="2">
    <citation type="submission" date="2023-05" db="EMBL/GenBank/DDBJ databases">
        <authorList>
            <consortium name="Lawrence Berkeley National Laboratory"/>
            <person name="Steindorff A."/>
            <person name="Hensen N."/>
            <person name="Bonometti L."/>
            <person name="Westerberg I."/>
            <person name="Brannstrom I.O."/>
            <person name="Guillou S."/>
            <person name="Cros-Aarteil S."/>
            <person name="Calhoun S."/>
            <person name="Haridas S."/>
            <person name="Kuo A."/>
            <person name="Mondo S."/>
            <person name="Pangilinan J."/>
            <person name="Riley R."/>
            <person name="Labutti K."/>
            <person name="Andreopoulos B."/>
            <person name="Lipzen A."/>
            <person name="Chen C."/>
            <person name="Yanf M."/>
            <person name="Daum C."/>
            <person name="Ng V."/>
            <person name="Clum A."/>
            <person name="Ohm R."/>
            <person name="Martin F."/>
            <person name="Silar P."/>
            <person name="Natvig D."/>
            <person name="Lalanne C."/>
            <person name="Gautier V."/>
            <person name="Ament-Velasquez S.L."/>
            <person name="Kruys A."/>
            <person name="Hutchinson M.I."/>
            <person name="Powell A.J."/>
            <person name="Barry K."/>
            <person name="Miller A.N."/>
            <person name="Grigoriev I.V."/>
            <person name="Debuchy R."/>
            <person name="Gladieux P."/>
            <person name="Thoren M.H."/>
            <person name="Johannesson H."/>
        </authorList>
    </citation>
    <scope>NUCLEOTIDE SEQUENCE</scope>
    <source>
        <strain evidence="7">CBS 757.83</strain>
    </source>
</reference>
<dbReference type="GO" id="GO:0016020">
    <property type="term" value="C:membrane"/>
    <property type="evidence" value="ECO:0007669"/>
    <property type="project" value="UniProtKB-SubCell"/>
</dbReference>